<protein>
    <submittedName>
        <fullName evidence="16">TonB-dependent receptor</fullName>
    </submittedName>
</protein>
<dbReference type="RefSeq" id="WP_380081904.1">
    <property type="nucleotide sequence ID" value="NZ_JBHRSL010000001.1"/>
</dbReference>
<dbReference type="SUPFAM" id="SSF56935">
    <property type="entry name" value="Porins"/>
    <property type="match status" value="1"/>
</dbReference>
<reference evidence="17" key="1">
    <citation type="journal article" date="2019" name="Int. J. Syst. Evol. Microbiol.">
        <title>The Global Catalogue of Microorganisms (GCM) 10K type strain sequencing project: providing services to taxonomists for standard genome sequencing and annotation.</title>
        <authorList>
            <consortium name="The Broad Institute Genomics Platform"/>
            <consortium name="The Broad Institute Genome Sequencing Center for Infectious Disease"/>
            <person name="Wu L."/>
            <person name="Ma J."/>
        </authorList>
    </citation>
    <scope>NUCLEOTIDE SEQUENCE [LARGE SCALE GENOMIC DNA]</scope>
    <source>
        <strain evidence="17">KCTC 62164</strain>
    </source>
</reference>
<evidence type="ECO:0000256" key="12">
    <source>
        <dbReference type="RuleBase" id="RU003357"/>
    </source>
</evidence>
<evidence type="ECO:0000259" key="15">
    <source>
        <dbReference type="Pfam" id="PF07715"/>
    </source>
</evidence>
<dbReference type="PANTHER" id="PTHR32552">
    <property type="entry name" value="FERRICHROME IRON RECEPTOR-RELATED"/>
    <property type="match status" value="1"/>
</dbReference>
<evidence type="ECO:0000256" key="10">
    <source>
        <dbReference type="ARBA" id="ARBA00023237"/>
    </source>
</evidence>
<evidence type="ECO:0000256" key="13">
    <source>
        <dbReference type="SAM" id="SignalP"/>
    </source>
</evidence>
<sequence length="866" mass="94820">MKKNIRIQGRILKAAAFAIVVLCATITVYAQDAKTRYDFRIEGGKLGKAVADVHDQTNIEFIYSFDLADVDGIHPVKGYYTLEYALAVMFEGTGLSGGLTESGMIVITREKSAHAQIREQDMIHGKIKKGLLSTISALLFGVGGAHAQQSSVDQNTEAQEPAFDEIIVTATKRAQSLQDVPFGLSALTGANLERIGASGAEDYLAEIPGVHYNAQGRGTSPIVIRGISTEGATRNNLQNSTTIYIDDLPSLNAWGAWSNSDFSTFDLERVEVLRGPQGTLFGSGALGGAVRVITNKPDLSEFAAKIEYGHAFTHDGEDSYNLSAMVNVPIISDKLAIRAVGYKREDGGYIDNVRRDEKDVNSGSSEGGRLLLAYQATDRLSLRFTLTHEENSLDDSPASYALEAEGDAYEYNGTIPNASDIKLTSYNLYAEYEFDGFMVSSSTTYAERDSLLNTDYVSYIDSLLGGALGFDADAPTAYIDPDDHDYLIRHKYDTFAQELRLSSTHDGPFQWTIGGFYLKQNLTAYQLWASEPFGPVLESNYDVHVTETALFGEASYKFSDKFSVTIGARAFDNKFEFERIDQPSVFVPAGGAVTPYTVANSSSINPKFSVSYFPSEDIHLYATAAKGFRIGQVNFVQDEDVEAGITREFDPDSLWNYEAGIKASLFDNRLSLNAALFYIDWSDIQLQRFVTGPASGLLLNITDNAGKAEIKGLEADLKWRPTAGIEIGSAITVLDAKLKSVLDGVPMIPGSTLPGSADFSASNFIEFSSDKLPNDMRGYMRLGHRYVGESVSNINNAPQLYSDKYNVFNARAGLMYGGYEIIVYVDNLTNNDARTSNFGVDAQNLFASRSYRLQPRTIGVTMRADF</sequence>
<keyword evidence="3 11" id="KW-1134">Transmembrane beta strand</keyword>
<dbReference type="Pfam" id="PF00593">
    <property type="entry name" value="TonB_dep_Rec_b-barrel"/>
    <property type="match status" value="1"/>
</dbReference>
<evidence type="ECO:0000256" key="2">
    <source>
        <dbReference type="ARBA" id="ARBA00022448"/>
    </source>
</evidence>
<feature type="domain" description="TonB-dependent receptor-like beta-barrel" evidence="14">
    <location>
        <begin position="397"/>
        <end position="828"/>
    </location>
</feature>
<evidence type="ECO:0000256" key="5">
    <source>
        <dbReference type="ARBA" id="ARBA00022692"/>
    </source>
</evidence>
<evidence type="ECO:0000259" key="14">
    <source>
        <dbReference type="Pfam" id="PF00593"/>
    </source>
</evidence>
<accession>A0ABV7CZU9</accession>
<evidence type="ECO:0000313" key="16">
    <source>
        <dbReference type="EMBL" id="MFC3050286.1"/>
    </source>
</evidence>
<evidence type="ECO:0000256" key="8">
    <source>
        <dbReference type="ARBA" id="ARBA00023077"/>
    </source>
</evidence>
<keyword evidence="4" id="KW-0410">Iron transport</keyword>
<evidence type="ECO:0000256" key="6">
    <source>
        <dbReference type="ARBA" id="ARBA00023004"/>
    </source>
</evidence>
<evidence type="ECO:0000256" key="3">
    <source>
        <dbReference type="ARBA" id="ARBA00022452"/>
    </source>
</evidence>
<dbReference type="InterPro" id="IPR039426">
    <property type="entry name" value="TonB-dep_rcpt-like"/>
</dbReference>
<keyword evidence="17" id="KW-1185">Reference proteome</keyword>
<keyword evidence="7" id="KW-0406">Ion transport</keyword>
<gene>
    <name evidence="16" type="ORF">ACFOKA_00055</name>
</gene>
<comment type="subcellular location">
    <subcellularLocation>
        <location evidence="1 11">Cell outer membrane</location>
        <topology evidence="1 11">Multi-pass membrane protein</topology>
    </subcellularLocation>
</comment>
<comment type="caution">
    <text evidence="16">The sequence shown here is derived from an EMBL/GenBank/DDBJ whole genome shotgun (WGS) entry which is preliminary data.</text>
</comment>
<keyword evidence="16" id="KW-0675">Receptor</keyword>
<dbReference type="Gene3D" id="2.40.170.20">
    <property type="entry name" value="TonB-dependent receptor, beta-barrel domain"/>
    <property type="match status" value="1"/>
</dbReference>
<evidence type="ECO:0000256" key="11">
    <source>
        <dbReference type="PROSITE-ProRule" id="PRU01360"/>
    </source>
</evidence>
<evidence type="ECO:0000256" key="4">
    <source>
        <dbReference type="ARBA" id="ARBA00022496"/>
    </source>
</evidence>
<dbReference type="Pfam" id="PF07715">
    <property type="entry name" value="Plug"/>
    <property type="match status" value="1"/>
</dbReference>
<dbReference type="InterPro" id="IPR000531">
    <property type="entry name" value="Beta-barrel_TonB"/>
</dbReference>
<dbReference type="EMBL" id="JBHRSL010000001">
    <property type="protein sequence ID" value="MFC3050286.1"/>
    <property type="molecule type" value="Genomic_DNA"/>
</dbReference>
<evidence type="ECO:0000256" key="7">
    <source>
        <dbReference type="ARBA" id="ARBA00023065"/>
    </source>
</evidence>
<keyword evidence="8 12" id="KW-0798">TonB box</keyword>
<keyword evidence="10 11" id="KW-0998">Cell outer membrane</keyword>
<evidence type="ECO:0000256" key="9">
    <source>
        <dbReference type="ARBA" id="ARBA00023136"/>
    </source>
</evidence>
<dbReference type="PROSITE" id="PS52016">
    <property type="entry name" value="TONB_DEPENDENT_REC_3"/>
    <property type="match status" value="1"/>
</dbReference>
<feature type="domain" description="TonB-dependent receptor plug" evidence="15">
    <location>
        <begin position="177"/>
        <end position="289"/>
    </location>
</feature>
<keyword evidence="2 11" id="KW-0813">Transport</keyword>
<keyword evidence="13" id="KW-0732">Signal</keyword>
<comment type="similarity">
    <text evidence="11 12">Belongs to the TonB-dependent receptor family.</text>
</comment>
<evidence type="ECO:0000313" key="17">
    <source>
        <dbReference type="Proteomes" id="UP001595444"/>
    </source>
</evidence>
<dbReference type="InterPro" id="IPR036942">
    <property type="entry name" value="Beta-barrel_TonB_sf"/>
</dbReference>
<keyword evidence="5 11" id="KW-0812">Transmembrane</keyword>
<evidence type="ECO:0000256" key="1">
    <source>
        <dbReference type="ARBA" id="ARBA00004571"/>
    </source>
</evidence>
<dbReference type="Proteomes" id="UP001595444">
    <property type="component" value="Unassembled WGS sequence"/>
</dbReference>
<dbReference type="Gene3D" id="3.55.50.30">
    <property type="match status" value="1"/>
</dbReference>
<name>A0ABV7CZU9_9PROT</name>
<dbReference type="PANTHER" id="PTHR32552:SF81">
    <property type="entry name" value="TONB-DEPENDENT OUTER MEMBRANE RECEPTOR"/>
    <property type="match status" value="1"/>
</dbReference>
<keyword evidence="9 11" id="KW-0472">Membrane</keyword>
<keyword evidence="6" id="KW-0408">Iron</keyword>
<feature type="signal peptide" evidence="13">
    <location>
        <begin position="1"/>
        <end position="30"/>
    </location>
</feature>
<feature type="chain" id="PRO_5046516178" evidence="13">
    <location>
        <begin position="31"/>
        <end position="866"/>
    </location>
</feature>
<organism evidence="16 17">
    <name type="scientific">Kordiimonas pumila</name>
    <dbReference type="NCBI Taxonomy" id="2161677"/>
    <lineage>
        <taxon>Bacteria</taxon>
        <taxon>Pseudomonadati</taxon>
        <taxon>Pseudomonadota</taxon>
        <taxon>Alphaproteobacteria</taxon>
        <taxon>Kordiimonadales</taxon>
        <taxon>Kordiimonadaceae</taxon>
        <taxon>Kordiimonas</taxon>
    </lineage>
</organism>
<proteinExistence type="inferred from homology"/>
<dbReference type="InterPro" id="IPR012910">
    <property type="entry name" value="Plug_dom"/>
</dbReference>